<organism evidence="5 6">
    <name type="scientific">Neogobius melanostomus</name>
    <name type="common">round goby</name>
    <dbReference type="NCBI Taxonomy" id="47308"/>
    <lineage>
        <taxon>Eukaryota</taxon>
        <taxon>Metazoa</taxon>
        <taxon>Chordata</taxon>
        <taxon>Craniata</taxon>
        <taxon>Vertebrata</taxon>
        <taxon>Euteleostomi</taxon>
        <taxon>Actinopterygii</taxon>
        <taxon>Neopterygii</taxon>
        <taxon>Teleostei</taxon>
        <taxon>Neoteleostei</taxon>
        <taxon>Acanthomorphata</taxon>
        <taxon>Gobiaria</taxon>
        <taxon>Gobiiformes</taxon>
        <taxon>Gobioidei</taxon>
        <taxon>Gobiidae</taxon>
        <taxon>Benthophilinae</taxon>
        <taxon>Neogobiini</taxon>
        <taxon>Neogobius</taxon>
    </lineage>
</organism>
<evidence type="ECO:0000256" key="1">
    <source>
        <dbReference type="ARBA" id="ARBA00004184"/>
    </source>
</evidence>
<sequence>MPAKTPIYLKAPTDRKGRRPKLRDILSGDMISPPLGDVRHSAHVGPQGQDDMFGDVAFLQGSMDILPSLRAPHNGHKPSPQNVSPQQDSLQWGLTSQDQAPPKPPRLHLDPPPQHGSAHYPHLDTPPQHGPASGPHHLDISLAHTIQRLVTSSGSSSEDSLFDTCGPLGAPQGLSLDSDAALSNEDLRSEGSPTTLPRTDSILATLNLDLGPSILEDVLSIMDRYRGPSVSPDP</sequence>
<dbReference type="GO" id="GO:0005737">
    <property type="term" value="C:cytoplasm"/>
    <property type="evidence" value="ECO:0007669"/>
    <property type="project" value="UniProtKB-ARBA"/>
</dbReference>
<feature type="compositionally biased region" description="Polar residues" evidence="3">
    <location>
        <begin position="79"/>
        <end position="99"/>
    </location>
</feature>
<evidence type="ECO:0000256" key="2">
    <source>
        <dbReference type="ARBA" id="ARBA00010770"/>
    </source>
</evidence>
<dbReference type="Pfam" id="PF14957">
    <property type="entry name" value="BORG_CEP"/>
    <property type="match status" value="1"/>
</dbReference>
<dbReference type="PANTHER" id="PTHR15344:SF2">
    <property type="entry name" value="CDC42 EFFECTOR PROTEIN 2"/>
    <property type="match status" value="1"/>
</dbReference>
<accession>A0A8C6WPD3</accession>
<reference evidence="5" key="2">
    <citation type="submission" date="2025-09" db="UniProtKB">
        <authorList>
            <consortium name="Ensembl"/>
        </authorList>
    </citation>
    <scope>IDENTIFICATION</scope>
</reference>
<keyword evidence="6" id="KW-1185">Reference proteome</keyword>
<comment type="similarity">
    <text evidence="2">Belongs to the BORG/CEP family.</text>
</comment>
<dbReference type="GO" id="GO:0007266">
    <property type="term" value="P:Rho protein signal transduction"/>
    <property type="evidence" value="ECO:0007669"/>
    <property type="project" value="TreeGrafter"/>
</dbReference>
<evidence type="ECO:0000313" key="5">
    <source>
        <dbReference type="Ensembl" id="ENSNMLP00000021736.1"/>
    </source>
</evidence>
<feature type="region of interest" description="Disordered" evidence="3">
    <location>
        <begin position="1"/>
        <end position="46"/>
    </location>
</feature>
<dbReference type="GO" id="GO:0031274">
    <property type="term" value="P:positive regulation of pseudopodium assembly"/>
    <property type="evidence" value="ECO:0007669"/>
    <property type="project" value="TreeGrafter"/>
</dbReference>
<dbReference type="GO" id="GO:0030838">
    <property type="term" value="P:positive regulation of actin filament polymerization"/>
    <property type="evidence" value="ECO:0007669"/>
    <property type="project" value="TreeGrafter"/>
</dbReference>
<dbReference type="SMART" id="SM00285">
    <property type="entry name" value="PBD"/>
    <property type="match status" value="1"/>
</dbReference>
<dbReference type="GO" id="GO:0008360">
    <property type="term" value="P:regulation of cell shape"/>
    <property type="evidence" value="ECO:0007669"/>
    <property type="project" value="TreeGrafter"/>
</dbReference>
<dbReference type="PROSITE" id="PS50108">
    <property type="entry name" value="CRIB"/>
    <property type="match status" value="1"/>
</dbReference>
<dbReference type="InterPro" id="IPR000095">
    <property type="entry name" value="CRIB_dom"/>
</dbReference>
<protein>
    <submittedName>
        <fullName evidence="5">Zgc:154093</fullName>
    </submittedName>
</protein>
<dbReference type="GO" id="GO:0012505">
    <property type="term" value="C:endomembrane system"/>
    <property type="evidence" value="ECO:0007669"/>
    <property type="project" value="UniProtKB-SubCell"/>
</dbReference>
<feature type="region of interest" description="Disordered" evidence="3">
    <location>
        <begin position="150"/>
        <end position="174"/>
    </location>
</feature>
<evidence type="ECO:0000313" key="6">
    <source>
        <dbReference type="Proteomes" id="UP000694523"/>
    </source>
</evidence>
<dbReference type="GO" id="GO:0005886">
    <property type="term" value="C:plasma membrane"/>
    <property type="evidence" value="ECO:0007669"/>
    <property type="project" value="TreeGrafter"/>
</dbReference>
<dbReference type="InterPro" id="IPR051296">
    <property type="entry name" value="Cdc42_Effector_BORG/CEP"/>
</dbReference>
<comment type="subcellular location">
    <subcellularLocation>
        <location evidence="1">Endomembrane system</location>
        <topology evidence="1">Peripheral membrane protein</topology>
    </subcellularLocation>
</comment>
<dbReference type="InterPro" id="IPR029273">
    <property type="entry name" value="Cdc42_effect-like"/>
</dbReference>
<evidence type="ECO:0000259" key="4">
    <source>
        <dbReference type="PROSITE" id="PS50108"/>
    </source>
</evidence>
<name>A0A8C6WPD3_9GOBI</name>
<evidence type="ECO:0000256" key="3">
    <source>
        <dbReference type="SAM" id="MobiDB-lite"/>
    </source>
</evidence>
<dbReference type="GO" id="GO:0031267">
    <property type="term" value="F:small GTPase binding"/>
    <property type="evidence" value="ECO:0007669"/>
    <property type="project" value="TreeGrafter"/>
</dbReference>
<reference evidence="5" key="1">
    <citation type="submission" date="2025-08" db="UniProtKB">
        <authorList>
            <consortium name="Ensembl"/>
        </authorList>
    </citation>
    <scope>IDENTIFICATION</scope>
</reference>
<dbReference type="Pfam" id="PF00786">
    <property type="entry name" value="PBD"/>
    <property type="match status" value="1"/>
</dbReference>
<dbReference type="GO" id="GO:0005856">
    <property type="term" value="C:cytoskeleton"/>
    <property type="evidence" value="ECO:0007669"/>
    <property type="project" value="TreeGrafter"/>
</dbReference>
<dbReference type="AlphaFoldDB" id="A0A8C6WPD3"/>
<dbReference type="Ensembl" id="ENSNMLT00000024363.1">
    <property type="protein sequence ID" value="ENSNMLP00000021736.1"/>
    <property type="gene ID" value="ENSNMLG00000014086.1"/>
</dbReference>
<feature type="region of interest" description="Disordered" evidence="3">
    <location>
        <begin position="67"/>
        <end position="138"/>
    </location>
</feature>
<dbReference type="Proteomes" id="UP000694523">
    <property type="component" value="Unplaced"/>
</dbReference>
<proteinExistence type="inferred from homology"/>
<dbReference type="PANTHER" id="PTHR15344">
    <property type="entry name" value="CDC42 EFFECTOR PROTEIN BORG"/>
    <property type="match status" value="1"/>
</dbReference>
<feature type="domain" description="CRIB" evidence="4">
    <location>
        <begin position="31"/>
        <end position="45"/>
    </location>
</feature>